<dbReference type="AlphaFoldDB" id="A0AAV2EYY4"/>
<accession>A0AAV2EYY4</accession>
<reference evidence="1 2" key="1">
    <citation type="submission" date="2024-04" db="EMBL/GenBank/DDBJ databases">
        <authorList>
            <person name="Fracassetti M."/>
        </authorList>
    </citation>
    <scope>NUCLEOTIDE SEQUENCE [LARGE SCALE GENOMIC DNA]</scope>
</reference>
<keyword evidence="2" id="KW-1185">Reference proteome</keyword>
<protein>
    <submittedName>
        <fullName evidence="1">Uncharacterized protein</fullName>
    </submittedName>
</protein>
<proteinExistence type="predicted"/>
<dbReference type="Proteomes" id="UP001497516">
    <property type="component" value="Chromosome 5"/>
</dbReference>
<evidence type="ECO:0000313" key="1">
    <source>
        <dbReference type="EMBL" id="CAL1391201.1"/>
    </source>
</evidence>
<name>A0AAV2EYY4_9ROSI</name>
<gene>
    <name evidence="1" type="ORF">LTRI10_LOCUS31940</name>
</gene>
<sequence length="74" mass="8650">MMVPLWSLPKMDLEEILANRYLMDSVIVRVLNSTPRHSPNLAWAQVRRKVPCLGKKQWRRRHNHVVSSVAPAQH</sequence>
<evidence type="ECO:0000313" key="2">
    <source>
        <dbReference type="Proteomes" id="UP001497516"/>
    </source>
</evidence>
<organism evidence="1 2">
    <name type="scientific">Linum trigynum</name>
    <dbReference type="NCBI Taxonomy" id="586398"/>
    <lineage>
        <taxon>Eukaryota</taxon>
        <taxon>Viridiplantae</taxon>
        <taxon>Streptophyta</taxon>
        <taxon>Embryophyta</taxon>
        <taxon>Tracheophyta</taxon>
        <taxon>Spermatophyta</taxon>
        <taxon>Magnoliopsida</taxon>
        <taxon>eudicotyledons</taxon>
        <taxon>Gunneridae</taxon>
        <taxon>Pentapetalae</taxon>
        <taxon>rosids</taxon>
        <taxon>fabids</taxon>
        <taxon>Malpighiales</taxon>
        <taxon>Linaceae</taxon>
        <taxon>Linum</taxon>
    </lineage>
</organism>
<dbReference type="EMBL" id="OZ034818">
    <property type="protein sequence ID" value="CAL1391201.1"/>
    <property type="molecule type" value="Genomic_DNA"/>
</dbReference>